<dbReference type="PANTHER" id="PTHR43537">
    <property type="entry name" value="TRANSCRIPTIONAL REGULATOR, GNTR FAMILY"/>
    <property type="match status" value="1"/>
</dbReference>
<dbReference type="SMART" id="SM00895">
    <property type="entry name" value="FCD"/>
    <property type="match status" value="1"/>
</dbReference>
<dbReference type="OrthoDB" id="4164516at2"/>
<proteinExistence type="predicted"/>
<dbReference type="Gene3D" id="1.20.120.530">
    <property type="entry name" value="GntR ligand-binding domain-like"/>
    <property type="match status" value="1"/>
</dbReference>
<dbReference type="InterPro" id="IPR036388">
    <property type="entry name" value="WH-like_DNA-bd_sf"/>
</dbReference>
<reference evidence="5 6" key="1">
    <citation type="submission" date="2014-08" db="EMBL/GenBank/DDBJ databases">
        <title>Complete genome sequence of Corynebacterium frankenforstense ST18(T) (=DSM 45800(T)), isolated from raw cow milk.</title>
        <authorList>
            <person name="Ruckert C."/>
            <person name="Albersmeier A."/>
            <person name="Winkler A."/>
            <person name="Lipski A."/>
            <person name="Kalinowski J."/>
        </authorList>
    </citation>
    <scope>NUCLEOTIDE SEQUENCE [LARGE SCALE GENOMIC DNA]</scope>
    <source>
        <strain evidence="5 6">ST18</strain>
    </source>
</reference>
<dbReference type="GO" id="GO:0003700">
    <property type="term" value="F:DNA-binding transcription factor activity"/>
    <property type="evidence" value="ECO:0007669"/>
    <property type="project" value="InterPro"/>
</dbReference>
<accession>A0A1L7CUG9</accession>
<dbReference type="GO" id="GO:0003677">
    <property type="term" value="F:DNA binding"/>
    <property type="evidence" value="ECO:0007669"/>
    <property type="project" value="UniProtKB-KW"/>
</dbReference>
<keyword evidence="2" id="KW-0238">DNA-binding</keyword>
<dbReference type="Pfam" id="PF07729">
    <property type="entry name" value="FCD"/>
    <property type="match status" value="1"/>
</dbReference>
<dbReference type="InterPro" id="IPR008920">
    <property type="entry name" value="TF_FadR/GntR_C"/>
</dbReference>
<dbReference type="Proteomes" id="UP000185434">
    <property type="component" value="Chromosome"/>
</dbReference>
<feature type="domain" description="HTH gntR-type" evidence="4">
    <location>
        <begin position="9"/>
        <end position="76"/>
    </location>
</feature>
<evidence type="ECO:0000256" key="3">
    <source>
        <dbReference type="ARBA" id="ARBA00023163"/>
    </source>
</evidence>
<protein>
    <submittedName>
        <fullName evidence="5">Transcriptional regulator</fullName>
    </submittedName>
</protein>
<dbReference type="PANTHER" id="PTHR43537:SF44">
    <property type="entry name" value="GNTR FAMILY REGULATORY PROTEIN"/>
    <property type="match status" value="1"/>
</dbReference>
<gene>
    <name evidence="5" type="ORF">CFRA_09695</name>
</gene>
<keyword evidence="1" id="KW-0805">Transcription regulation</keyword>
<dbReference type="PROSITE" id="PS50949">
    <property type="entry name" value="HTH_GNTR"/>
    <property type="match status" value="1"/>
</dbReference>
<dbReference type="Gene3D" id="1.10.10.10">
    <property type="entry name" value="Winged helix-like DNA-binding domain superfamily/Winged helix DNA-binding domain"/>
    <property type="match status" value="1"/>
</dbReference>
<evidence type="ECO:0000256" key="2">
    <source>
        <dbReference type="ARBA" id="ARBA00023125"/>
    </source>
</evidence>
<dbReference type="InterPro" id="IPR000524">
    <property type="entry name" value="Tscrpt_reg_HTH_GntR"/>
</dbReference>
<dbReference type="EMBL" id="CP009247">
    <property type="protein sequence ID" value="APT89472.1"/>
    <property type="molecule type" value="Genomic_DNA"/>
</dbReference>
<evidence type="ECO:0000259" key="4">
    <source>
        <dbReference type="PROSITE" id="PS50949"/>
    </source>
</evidence>
<name>A0A1L7CUG9_9CORY</name>
<dbReference type="RefSeq" id="WP_075664467.1">
    <property type="nucleotide sequence ID" value="NZ_CP009247.1"/>
</dbReference>
<dbReference type="STRING" id="1437875.CFRA_09695"/>
<evidence type="ECO:0000313" key="5">
    <source>
        <dbReference type="EMBL" id="APT89472.1"/>
    </source>
</evidence>
<sequence>MARTNPGTGPLLEYVLDVLGGEICSGEMPVGSVFTLGDLSERFGISRTVAREVMRALEQLGLVASSRRVGLTVQPMAQWSVLDQAVIRWRLNSRQTREDQLRSLALLRTAIEPVAAREAARHATEAQRAELLEMADRLGRIGAAGRANTDDFLEVDVAFHSLILEASANEMIVALTESVVSVMRGRTEFGLQPARLSDKSVHHHLDLARAIADGDAGHAAELSRALLVEVDAQAY</sequence>
<dbReference type="Pfam" id="PF00392">
    <property type="entry name" value="GntR"/>
    <property type="match status" value="1"/>
</dbReference>
<dbReference type="SUPFAM" id="SSF46785">
    <property type="entry name" value="Winged helix' DNA-binding domain"/>
    <property type="match status" value="1"/>
</dbReference>
<keyword evidence="3" id="KW-0804">Transcription</keyword>
<evidence type="ECO:0000313" key="6">
    <source>
        <dbReference type="Proteomes" id="UP000185434"/>
    </source>
</evidence>
<keyword evidence="6" id="KW-1185">Reference proteome</keyword>
<evidence type="ECO:0000256" key="1">
    <source>
        <dbReference type="ARBA" id="ARBA00023015"/>
    </source>
</evidence>
<dbReference type="AlphaFoldDB" id="A0A1L7CUG9"/>
<organism evidence="5 6">
    <name type="scientific">Corynebacterium frankenforstense DSM 45800</name>
    <dbReference type="NCBI Taxonomy" id="1437875"/>
    <lineage>
        <taxon>Bacteria</taxon>
        <taxon>Bacillati</taxon>
        <taxon>Actinomycetota</taxon>
        <taxon>Actinomycetes</taxon>
        <taxon>Mycobacteriales</taxon>
        <taxon>Corynebacteriaceae</taxon>
        <taxon>Corynebacterium</taxon>
    </lineage>
</organism>
<dbReference type="SUPFAM" id="SSF48008">
    <property type="entry name" value="GntR ligand-binding domain-like"/>
    <property type="match status" value="1"/>
</dbReference>
<dbReference type="InterPro" id="IPR011711">
    <property type="entry name" value="GntR_C"/>
</dbReference>
<dbReference type="InterPro" id="IPR036390">
    <property type="entry name" value="WH_DNA-bd_sf"/>
</dbReference>
<dbReference type="KEGG" id="cfk:CFRA_09695"/>